<dbReference type="EMBL" id="APVH01000032">
    <property type="protein sequence ID" value="EPX80451.1"/>
    <property type="molecule type" value="Genomic_DNA"/>
</dbReference>
<sequence length="170" mass="17868">MPVMVALSGLPGVGKSAVARALAARTGALWLRIDAIEQALRDSFLRTDDIADGGYAAARAVAEGALGQGIDVIADGVNPLALTREAWRAAAGNAGARCIDVELVCGDRAEHRRRVETRHAEVAGLSLPTWAEVEARDYEAWTAPVLRIDTAAVGPEDVATRIAQRMEGTG</sequence>
<name>S9QG92_9RHOB</name>
<dbReference type="Pfam" id="PF13671">
    <property type="entry name" value="AAA_33"/>
    <property type="match status" value="1"/>
</dbReference>
<dbReference type="OrthoDB" id="3819922at2"/>
<dbReference type="HOGENOM" id="CLU_116774_0_0_5"/>
<evidence type="ECO:0000313" key="1">
    <source>
        <dbReference type="EMBL" id="EPX80451.1"/>
    </source>
</evidence>
<evidence type="ECO:0008006" key="3">
    <source>
        <dbReference type="Google" id="ProtNLM"/>
    </source>
</evidence>
<proteinExistence type="predicted"/>
<reference evidence="2" key="1">
    <citation type="journal article" date="2014" name="Stand. Genomic Sci.">
        <title>Genome sequence of the exopolysaccharide-producing Salipiger mucosus type strain (DSM 16094(T)), a moderately halophilic member of the Roseobacter clade.</title>
        <authorList>
            <person name="Riedel T."/>
            <person name="Spring S."/>
            <person name="Fiebig A."/>
            <person name="Petersen J."/>
            <person name="Kyrpides N.C."/>
            <person name="Goker M."/>
            <person name="Klenk H.P."/>
        </authorList>
    </citation>
    <scope>NUCLEOTIDE SEQUENCE [LARGE SCALE GENOMIC DNA]</scope>
    <source>
        <strain evidence="2">DSM 16094</strain>
    </source>
</reference>
<dbReference type="eggNOG" id="COG0645">
    <property type="taxonomic scope" value="Bacteria"/>
</dbReference>
<evidence type="ECO:0000313" key="2">
    <source>
        <dbReference type="Proteomes" id="UP000015347"/>
    </source>
</evidence>
<dbReference type="SUPFAM" id="SSF52540">
    <property type="entry name" value="P-loop containing nucleoside triphosphate hydrolases"/>
    <property type="match status" value="1"/>
</dbReference>
<dbReference type="PANTHER" id="PTHR37807">
    <property type="entry name" value="OS07G0160300 PROTEIN"/>
    <property type="match status" value="1"/>
</dbReference>
<comment type="caution">
    <text evidence="1">The sequence shown here is derived from an EMBL/GenBank/DDBJ whole genome shotgun (WGS) entry which is preliminary data.</text>
</comment>
<dbReference type="Proteomes" id="UP000015347">
    <property type="component" value="Unassembled WGS sequence"/>
</dbReference>
<dbReference type="Gene3D" id="3.40.50.300">
    <property type="entry name" value="P-loop containing nucleotide triphosphate hydrolases"/>
    <property type="match status" value="1"/>
</dbReference>
<dbReference type="RefSeq" id="WP_020038718.1">
    <property type="nucleotide sequence ID" value="NZ_KE557277.1"/>
</dbReference>
<gene>
    <name evidence="1" type="ORF">Salmuc_03767</name>
</gene>
<organism evidence="1 2">
    <name type="scientific">Salipiger mucosus DSM 16094</name>
    <dbReference type="NCBI Taxonomy" id="1123237"/>
    <lineage>
        <taxon>Bacteria</taxon>
        <taxon>Pseudomonadati</taxon>
        <taxon>Pseudomonadota</taxon>
        <taxon>Alphaproteobacteria</taxon>
        <taxon>Rhodobacterales</taxon>
        <taxon>Roseobacteraceae</taxon>
        <taxon>Salipiger</taxon>
    </lineage>
</organism>
<dbReference type="STRING" id="1123237.Salmuc_03767"/>
<dbReference type="AlphaFoldDB" id="S9QG92"/>
<protein>
    <recommendedName>
        <fullName evidence="3">Kinase</fullName>
    </recommendedName>
</protein>
<dbReference type="PANTHER" id="PTHR37807:SF3">
    <property type="entry name" value="OS07G0160300 PROTEIN"/>
    <property type="match status" value="1"/>
</dbReference>
<accession>S9QG92</accession>
<dbReference type="InterPro" id="IPR027417">
    <property type="entry name" value="P-loop_NTPase"/>
</dbReference>
<keyword evidence="2" id="KW-1185">Reference proteome</keyword>